<protein>
    <submittedName>
        <fullName evidence="2">Uncharacterized protein</fullName>
    </submittedName>
</protein>
<evidence type="ECO:0000313" key="2">
    <source>
        <dbReference type="EMBL" id="SOC47899.1"/>
    </source>
</evidence>
<evidence type="ECO:0000256" key="1">
    <source>
        <dbReference type="SAM" id="MobiDB-lite"/>
    </source>
</evidence>
<feature type="compositionally biased region" description="Polar residues" evidence="1">
    <location>
        <begin position="136"/>
        <end position="145"/>
    </location>
</feature>
<dbReference type="Proteomes" id="UP000219167">
    <property type="component" value="Unassembled WGS sequence"/>
</dbReference>
<proteinExistence type="predicted"/>
<reference evidence="2 3" key="1">
    <citation type="submission" date="2017-08" db="EMBL/GenBank/DDBJ databases">
        <authorList>
            <person name="de Groot N.N."/>
        </authorList>
    </citation>
    <scope>NUCLEOTIDE SEQUENCE [LARGE SCALE GENOMIC DNA]</scope>
    <source>
        <strain evidence="2 3">JC85</strain>
    </source>
</reference>
<dbReference type="AlphaFoldDB" id="A0A285V1H0"/>
<dbReference type="EMBL" id="OBQD01000034">
    <property type="protein sequence ID" value="SOC47899.1"/>
    <property type="molecule type" value="Genomic_DNA"/>
</dbReference>
<gene>
    <name evidence="2" type="ORF">SAMN05892877_13421</name>
</gene>
<evidence type="ECO:0000313" key="3">
    <source>
        <dbReference type="Proteomes" id="UP000219167"/>
    </source>
</evidence>
<organism evidence="2 3">
    <name type="scientific">Rhizobium subbaraonis</name>
    <dbReference type="NCBI Taxonomy" id="908946"/>
    <lineage>
        <taxon>Bacteria</taxon>
        <taxon>Pseudomonadati</taxon>
        <taxon>Pseudomonadota</taxon>
        <taxon>Alphaproteobacteria</taxon>
        <taxon>Hyphomicrobiales</taxon>
        <taxon>Rhizobiaceae</taxon>
        <taxon>Rhizobium/Agrobacterium group</taxon>
        <taxon>Rhizobium</taxon>
    </lineage>
</organism>
<name>A0A285V1H0_9HYPH</name>
<accession>A0A285V1H0</accession>
<keyword evidence="3" id="KW-1185">Reference proteome</keyword>
<feature type="region of interest" description="Disordered" evidence="1">
    <location>
        <begin position="107"/>
        <end position="153"/>
    </location>
</feature>
<feature type="region of interest" description="Disordered" evidence="1">
    <location>
        <begin position="47"/>
        <end position="70"/>
    </location>
</feature>
<sequence>MPVWDGGGLHVITPQEMLDRSAERRARKQLNRGTGERGAEKIFQIRACGSDNEARTARPRSGQRNDAPCPYPARIEQASQRDYVLIADVPNHPVYTDRIEMMDMGSNQTRRMPARETDSLDGFGNGRGGIGPVTDVNGTVGQVTQRLRAETKP</sequence>